<gene>
    <name evidence="1" type="ORF">VO64_4178</name>
</gene>
<organism evidence="1 2">
    <name type="scientific">Pseudomonas synxantha</name>
    <dbReference type="NCBI Taxonomy" id="47883"/>
    <lineage>
        <taxon>Bacteria</taxon>
        <taxon>Pseudomonadati</taxon>
        <taxon>Pseudomonadota</taxon>
        <taxon>Gammaproteobacteria</taxon>
        <taxon>Pseudomonadales</taxon>
        <taxon>Pseudomonadaceae</taxon>
        <taxon>Pseudomonas</taxon>
    </lineage>
</organism>
<accession>A0AAU8TTC0</accession>
<name>A0AAU8TTC0_9PSED</name>
<evidence type="ECO:0000313" key="2">
    <source>
        <dbReference type="Proteomes" id="UP000033099"/>
    </source>
</evidence>
<evidence type="ECO:0000313" key="1">
    <source>
        <dbReference type="EMBL" id="AKA84724.1"/>
    </source>
</evidence>
<dbReference type="Proteomes" id="UP000033099">
    <property type="component" value="Chromosome"/>
</dbReference>
<dbReference type="AlphaFoldDB" id="A0AAU8TTC0"/>
<reference evidence="1 2" key="1">
    <citation type="journal article" date="2015" name="Genome Announc.">
        <title>Complete Genome Sequence of Biocontrol Strain Pseudomonas fluorescens LBUM223.</title>
        <authorList>
            <person name="Roquigny R."/>
            <person name="Arseneault T."/>
            <person name="Gadkar V.J."/>
            <person name="Novinscak A."/>
            <person name="Joly D.L."/>
            <person name="Filion M."/>
        </authorList>
    </citation>
    <scope>NUCLEOTIDE SEQUENCE [LARGE SCALE GENOMIC DNA]</scope>
    <source>
        <strain evidence="1 2">LBUM223</strain>
    </source>
</reference>
<dbReference type="EMBL" id="CP011117">
    <property type="protein sequence ID" value="AKA84724.1"/>
    <property type="molecule type" value="Genomic_DNA"/>
</dbReference>
<proteinExistence type="predicted"/>
<protein>
    <submittedName>
        <fullName evidence="1">Uncharacterized protein</fullName>
    </submittedName>
</protein>
<sequence length="61" mass="6673">MGLVGLIHARRDPSWHLFRKAGKYNGAGRGGRVEDGLKADAKLMWEGACSRLLSVSHRIIG</sequence>
<dbReference type="KEGG" id="pfb:VO64_4178"/>